<organism evidence="1 2">
    <name type="scientific">candidate division WOR-3 bacterium</name>
    <dbReference type="NCBI Taxonomy" id="2052148"/>
    <lineage>
        <taxon>Bacteria</taxon>
        <taxon>Bacteria division WOR-3</taxon>
    </lineage>
</organism>
<reference evidence="1" key="1">
    <citation type="submission" date="2019-03" db="EMBL/GenBank/DDBJ databases">
        <title>Lake Tanganyika Metagenome-Assembled Genomes (MAGs).</title>
        <authorList>
            <person name="Tran P."/>
        </authorList>
    </citation>
    <scope>NUCLEOTIDE SEQUENCE</scope>
    <source>
        <strain evidence="1">K_DeepCast_150m_m2_040</strain>
    </source>
</reference>
<evidence type="ECO:0000313" key="2">
    <source>
        <dbReference type="Proteomes" id="UP000779900"/>
    </source>
</evidence>
<gene>
    <name evidence="1" type="ORF">FJY68_06665</name>
</gene>
<evidence type="ECO:0000313" key="1">
    <source>
        <dbReference type="EMBL" id="MBM3331520.1"/>
    </source>
</evidence>
<proteinExistence type="predicted"/>
<accession>A0A937XD57</accession>
<name>A0A937XD57_UNCW3</name>
<dbReference type="PROSITE" id="PS00018">
    <property type="entry name" value="EF_HAND_1"/>
    <property type="match status" value="1"/>
</dbReference>
<dbReference type="PROSITE" id="PS51257">
    <property type="entry name" value="PROKAR_LIPOPROTEIN"/>
    <property type="match status" value="1"/>
</dbReference>
<dbReference type="Proteomes" id="UP000779900">
    <property type="component" value="Unassembled WGS sequence"/>
</dbReference>
<protein>
    <recommendedName>
        <fullName evidence="3">Lipoprotein</fullName>
    </recommendedName>
</protein>
<comment type="caution">
    <text evidence="1">The sequence shown here is derived from an EMBL/GenBank/DDBJ whole genome shotgun (WGS) entry which is preliminary data.</text>
</comment>
<dbReference type="AlphaFoldDB" id="A0A937XD57"/>
<sequence length="243" mass="26163">MRVAKELRARFSLAGVVLVMAGFCLFAGCRLPTTVYGQLALKPGEEGDVRLARVELHDSAAWDSAPVYAVAPEAGGQFFRAAFEFPVVAPGPYYVLAWQDRDSNGRVSDGDLVGVHGDSNQLRRPGAPVIVYKYWTVDAGEIQMSTYEVLEVNASGMRSQSGDTTSFSYSFNHDVTLSSLALTFPGQPTLPDPSAAGYKAADSFYVSGGWSMGGQMPVGLHQLEFRGAFKDTTFALRVAVSVE</sequence>
<evidence type="ECO:0008006" key="3">
    <source>
        <dbReference type="Google" id="ProtNLM"/>
    </source>
</evidence>
<dbReference type="InterPro" id="IPR018247">
    <property type="entry name" value="EF_Hand_1_Ca_BS"/>
</dbReference>
<dbReference type="EMBL" id="VGIR01000033">
    <property type="protein sequence ID" value="MBM3331520.1"/>
    <property type="molecule type" value="Genomic_DNA"/>
</dbReference>